<feature type="transmembrane region" description="Helical" evidence="10">
    <location>
        <begin position="241"/>
        <end position="263"/>
    </location>
</feature>
<dbReference type="CDD" id="cd06261">
    <property type="entry name" value="TM_PBP2"/>
    <property type="match status" value="1"/>
</dbReference>
<dbReference type="Proteomes" id="UP000019184">
    <property type="component" value="Unassembled WGS sequence"/>
</dbReference>
<evidence type="ECO:0000256" key="4">
    <source>
        <dbReference type="ARBA" id="ARBA00022448"/>
    </source>
</evidence>
<comment type="function">
    <text evidence="1">Part of the binding-protein-dependent transport system for glutamine; probably responsible for the translocation of the substrate across the membrane.</text>
</comment>
<dbReference type="InterPro" id="IPR035906">
    <property type="entry name" value="MetI-like_sf"/>
</dbReference>
<feature type="domain" description="ABC transmembrane type-1" evidence="11">
    <location>
        <begin position="73"/>
        <end position="260"/>
    </location>
</feature>
<dbReference type="Pfam" id="PF00528">
    <property type="entry name" value="BPD_transp_1"/>
    <property type="match status" value="1"/>
</dbReference>
<keyword evidence="5" id="KW-1003">Cell membrane</keyword>
<dbReference type="NCBIfam" id="TIGR01726">
    <property type="entry name" value="HEQRo_perm_3TM"/>
    <property type="match status" value="1"/>
</dbReference>
<evidence type="ECO:0000256" key="2">
    <source>
        <dbReference type="ARBA" id="ARBA00004429"/>
    </source>
</evidence>
<evidence type="ECO:0000256" key="1">
    <source>
        <dbReference type="ARBA" id="ARBA00003159"/>
    </source>
</evidence>
<dbReference type="EC" id="1.3.5.1" evidence="12"/>
<keyword evidence="8 10" id="KW-1133">Transmembrane helix</keyword>
<accession>A0A7U7GAY5</accession>
<organism evidence="12 13">
    <name type="scientific">Candidatus Contendobacter odensis Run_B_J11</name>
    <dbReference type="NCBI Taxonomy" id="1400861"/>
    <lineage>
        <taxon>Bacteria</taxon>
        <taxon>Pseudomonadati</taxon>
        <taxon>Pseudomonadota</taxon>
        <taxon>Gammaproteobacteria</taxon>
        <taxon>Candidatus Competibacteraceae</taxon>
        <taxon>Candidatus Contendibacter</taxon>
    </lineage>
</organism>
<dbReference type="OrthoDB" id="9809799at2"/>
<evidence type="ECO:0000256" key="5">
    <source>
        <dbReference type="ARBA" id="ARBA00022475"/>
    </source>
</evidence>
<evidence type="ECO:0000256" key="9">
    <source>
        <dbReference type="ARBA" id="ARBA00023136"/>
    </source>
</evidence>
<dbReference type="PROSITE" id="PS50928">
    <property type="entry name" value="ABC_TM1"/>
    <property type="match status" value="1"/>
</dbReference>
<proteinExistence type="inferred from homology"/>
<keyword evidence="6 10" id="KW-0812">Transmembrane</keyword>
<dbReference type="InterPro" id="IPR010065">
    <property type="entry name" value="AA_ABC_transptr_permease_3TM"/>
</dbReference>
<dbReference type="Gene3D" id="1.10.3720.10">
    <property type="entry name" value="MetI-like"/>
    <property type="match status" value="1"/>
</dbReference>
<dbReference type="SUPFAM" id="SSF161098">
    <property type="entry name" value="MetI-like"/>
    <property type="match status" value="1"/>
</dbReference>
<dbReference type="AlphaFoldDB" id="A0A7U7GAY5"/>
<feature type="transmembrane region" description="Helical" evidence="10">
    <location>
        <begin position="141"/>
        <end position="160"/>
    </location>
</feature>
<keyword evidence="4 10" id="KW-0813">Transport</keyword>
<evidence type="ECO:0000256" key="8">
    <source>
        <dbReference type="ARBA" id="ARBA00022989"/>
    </source>
</evidence>
<keyword evidence="9 10" id="KW-0472">Membrane</keyword>
<dbReference type="GO" id="GO:0043190">
    <property type="term" value="C:ATP-binding cassette (ABC) transporter complex"/>
    <property type="evidence" value="ECO:0007669"/>
    <property type="project" value="InterPro"/>
</dbReference>
<evidence type="ECO:0000313" key="13">
    <source>
        <dbReference type="Proteomes" id="UP000019184"/>
    </source>
</evidence>
<keyword evidence="13" id="KW-1185">Reference proteome</keyword>
<evidence type="ECO:0000256" key="6">
    <source>
        <dbReference type="ARBA" id="ARBA00022692"/>
    </source>
</evidence>
<dbReference type="GO" id="GO:0006865">
    <property type="term" value="P:amino acid transport"/>
    <property type="evidence" value="ECO:0007669"/>
    <property type="project" value="UniProtKB-KW"/>
</dbReference>
<comment type="caution">
    <text evidence="12">The sequence shown here is derived from an EMBL/GenBank/DDBJ whole genome shotgun (WGS) entry which is preliminary data.</text>
</comment>
<keyword evidence="7" id="KW-0029">Amino-acid transport</keyword>
<evidence type="ECO:0000256" key="3">
    <source>
        <dbReference type="ARBA" id="ARBA00010072"/>
    </source>
</evidence>
<comment type="similarity">
    <text evidence="3">Belongs to the binding-protein-dependent transport system permease family. HisMQ subfamily.</text>
</comment>
<feature type="transmembrane region" description="Helical" evidence="10">
    <location>
        <begin position="118"/>
        <end position="135"/>
    </location>
</feature>
<protein>
    <submittedName>
        <fullName evidence="12">Amino acid ABC transporter permease protein</fullName>
        <ecNumber evidence="12">1.3.5.1</ecNumber>
    </submittedName>
</protein>
<evidence type="ECO:0000256" key="10">
    <source>
        <dbReference type="RuleBase" id="RU363032"/>
    </source>
</evidence>
<reference evidence="12 13" key="1">
    <citation type="journal article" date="2014" name="ISME J.">
        <title>Candidatus Competibacter-lineage genomes retrieved from metagenomes reveal functional metabolic diversity.</title>
        <authorList>
            <person name="McIlroy S.J."/>
            <person name="Albertsen M."/>
            <person name="Andresen E.K."/>
            <person name="Saunders A.M."/>
            <person name="Kristiansen R."/>
            <person name="Stokholm-Bjerregaard M."/>
            <person name="Nielsen K.L."/>
            <person name="Nielsen P.H."/>
        </authorList>
    </citation>
    <scope>NUCLEOTIDE SEQUENCE [LARGE SCALE GENOMIC DNA]</scope>
    <source>
        <strain evidence="12 13">Run_B_J11</strain>
    </source>
</reference>
<feature type="transmembrane region" description="Helical" evidence="10">
    <location>
        <begin position="79"/>
        <end position="97"/>
    </location>
</feature>
<comment type="subcellular location">
    <subcellularLocation>
        <location evidence="2">Cell inner membrane</location>
        <topology evidence="2">Multi-pass membrane protein</topology>
    </subcellularLocation>
    <subcellularLocation>
        <location evidence="10">Cell membrane</location>
        <topology evidence="10">Multi-pass membrane protein</topology>
    </subcellularLocation>
</comment>
<gene>
    <name evidence="12" type="ORF">BN874_2060007</name>
</gene>
<dbReference type="GO" id="GO:0022857">
    <property type="term" value="F:transmembrane transporter activity"/>
    <property type="evidence" value="ECO:0007669"/>
    <property type="project" value="InterPro"/>
</dbReference>
<dbReference type="RefSeq" id="WP_034432439.1">
    <property type="nucleotide sequence ID" value="NZ_CBTK010000120.1"/>
</dbReference>
<dbReference type="InterPro" id="IPR043429">
    <property type="entry name" value="ArtM/GltK/GlnP/TcyL/YhdX-like"/>
</dbReference>
<sequence length="275" mass="30503">MNETTVKNGRRHWRYWQSAFDSLAFVAVLAGLGWLISEGVGELHYNWQWYRVPPYFYRIEDGVFYPGPLLRGLGVTLELTGWSLLLTVAFGLAAALLQRSTSWAGHAMARVYVEMVRNTPLLVQLYLVYFILAPILELDRFVAAVLALAIFEGAFAAEIFRAGIAAIPHGQWEGGRALGLAPYAVYRCVILPQAIRLVLPPLTGLAISLIKHSALVSVIAVADLTTEGRNLIADTFMTFELWFTVAVLYLILTTSLSLVVSGLERRLPVRSIGHD</sequence>
<dbReference type="PANTHER" id="PTHR30614">
    <property type="entry name" value="MEMBRANE COMPONENT OF AMINO ACID ABC TRANSPORTER"/>
    <property type="match status" value="1"/>
</dbReference>
<dbReference type="GO" id="GO:0008177">
    <property type="term" value="F:succinate dehydrogenase (quinone) activity"/>
    <property type="evidence" value="ECO:0007669"/>
    <property type="project" value="UniProtKB-EC"/>
</dbReference>
<evidence type="ECO:0000256" key="7">
    <source>
        <dbReference type="ARBA" id="ARBA00022970"/>
    </source>
</evidence>
<dbReference type="EMBL" id="CBTK010000120">
    <property type="protein sequence ID" value="CDH45094.1"/>
    <property type="molecule type" value="Genomic_DNA"/>
</dbReference>
<evidence type="ECO:0000313" key="12">
    <source>
        <dbReference type="EMBL" id="CDH45094.1"/>
    </source>
</evidence>
<dbReference type="PANTHER" id="PTHR30614:SF20">
    <property type="entry name" value="GLUTAMINE TRANSPORT SYSTEM PERMEASE PROTEIN GLNP"/>
    <property type="match status" value="1"/>
</dbReference>
<name>A0A7U7GAY5_9GAMM</name>
<feature type="transmembrane region" description="Helical" evidence="10">
    <location>
        <begin position="20"/>
        <end position="37"/>
    </location>
</feature>
<keyword evidence="12" id="KW-0560">Oxidoreductase</keyword>
<dbReference type="InterPro" id="IPR000515">
    <property type="entry name" value="MetI-like"/>
</dbReference>
<evidence type="ECO:0000259" key="11">
    <source>
        <dbReference type="PROSITE" id="PS50928"/>
    </source>
</evidence>